<evidence type="ECO:0000313" key="4">
    <source>
        <dbReference type="Proteomes" id="UP000242637"/>
    </source>
</evidence>
<evidence type="ECO:0000313" key="3">
    <source>
        <dbReference type="EMBL" id="SNV18021.1"/>
    </source>
</evidence>
<gene>
    <name evidence="3" type="ORF">SAMEA4475696_00350</name>
</gene>
<dbReference type="GeneID" id="63458644"/>
<keyword evidence="2" id="KW-0732">Signal</keyword>
<evidence type="ECO:0000256" key="2">
    <source>
        <dbReference type="SAM" id="SignalP"/>
    </source>
</evidence>
<evidence type="ECO:0008006" key="5">
    <source>
        <dbReference type="Google" id="ProtNLM"/>
    </source>
</evidence>
<dbReference type="Gene3D" id="2.40.420.20">
    <property type="match status" value="1"/>
</dbReference>
<dbReference type="STRING" id="1121387.GCA_000429885_01365"/>
<dbReference type="SUPFAM" id="SSF47090">
    <property type="entry name" value="PGBD-like"/>
    <property type="match status" value="1"/>
</dbReference>
<dbReference type="KEGG" id="dco:SAMEA4475696_0350"/>
<feature type="signal peptide" evidence="2">
    <location>
        <begin position="1"/>
        <end position="29"/>
    </location>
</feature>
<feature type="compositionally biased region" description="Polar residues" evidence="1">
    <location>
        <begin position="261"/>
        <end position="271"/>
    </location>
</feature>
<dbReference type="AlphaFoldDB" id="A0A239V6X0"/>
<protein>
    <recommendedName>
        <fullName evidence="5">Peptidoglycan binding domain</fullName>
    </recommendedName>
</protein>
<dbReference type="Gene3D" id="1.10.101.10">
    <property type="entry name" value="PGBD-like superfamily/PGBD"/>
    <property type="match status" value="1"/>
</dbReference>
<dbReference type="InterPro" id="IPR036366">
    <property type="entry name" value="PGBDSf"/>
</dbReference>
<dbReference type="EMBL" id="LT906453">
    <property type="protein sequence ID" value="SNV18021.1"/>
    <property type="molecule type" value="Genomic_DNA"/>
</dbReference>
<keyword evidence="4" id="KW-1185">Reference proteome</keyword>
<dbReference type="OrthoDB" id="3238883at2"/>
<dbReference type="InterPro" id="IPR036365">
    <property type="entry name" value="PGBD-like_sf"/>
</dbReference>
<accession>A0A239V6X0</accession>
<dbReference type="RefSeq" id="WP_028327277.1">
    <property type="nucleotide sequence ID" value="NZ_LT906453.1"/>
</dbReference>
<organism evidence="3 4">
    <name type="scientific">Dermatophilus congolensis</name>
    <dbReference type="NCBI Taxonomy" id="1863"/>
    <lineage>
        <taxon>Bacteria</taxon>
        <taxon>Bacillati</taxon>
        <taxon>Actinomycetota</taxon>
        <taxon>Actinomycetes</taxon>
        <taxon>Micrococcales</taxon>
        <taxon>Dermatophilaceae</taxon>
        <taxon>Dermatophilus</taxon>
    </lineage>
</organism>
<evidence type="ECO:0000256" key="1">
    <source>
        <dbReference type="SAM" id="MobiDB-lite"/>
    </source>
</evidence>
<sequence length="389" mass="40688">MRTTKIKKLPSPLTSLSLILVAGLSTAFATGYLTIGTPTPADPEDTPPPTAKIGKGSVAQLADVPLTQVSEWTTNAEAPIEASRRVITRLTLREGAHTPRCTSPISVNDVPVLLIPGQRPFFRDLAPGATGSDVAALQRGLTACGHRVTDPPGKFGKSTAAAWAAIMRPYKPIPETIHWRQLVPVPDKVKKLRIAKLGATLGQVLPEGAPLMKLDGGPLTAIGGLEPALANELHMGQSIKVTMASGKNIVASVAAVTMPTHTNPAAGNSPIQGLPNPPGGNENPEATRLEPGNIKPGFYKLQLTLPSSDDPNDKPIKAAIKLNASPADSLHVPLAAITTCNGKPCIRLAKNTQNRDIPVQTGISDGNLVTITPLEGRLSVGDEVLVSEK</sequence>
<name>A0A239V6X0_9MICO</name>
<reference evidence="3 4" key="1">
    <citation type="submission" date="2017-06" db="EMBL/GenBank/DDBJ databases">
        <authorList>
            <consortium name="Pathogen Informatics"/>
        </authorList>
    </citation>
    <scope>NUCLEOTIDE SEQUENCE [LARGE SCALE GENOMIC DNA]</scope>
    <source>
        <strain evidence="3 4">NCTC13039</strain>
    </source>
</reference>
<feature type="region of interest" description="Disordered" evidence="1">
    <location>
        <begin position="261"/>
        <end position="293"/>
    </location>
</feature>
<dbReference type="Proteomes" id="UP000242637">
    <property type="component" value="Chromosome 1"/>
</dbReference>
<feature type="chain" id="PRO_5011272890" description="Peptidoglycan binding domain" evidence="2">
    <location>
        <begin position="30"/>
        <end position="389"/>
    </location>
</feature>
<proteinExistence type="predicted"/>